<dbReference type="Gene3D" id="1.10.760.10">
    <property type="entry name" value="Cytochrome c-like domain"/>
    <property type="match status" value="1"/>
</dbReference>
<sequence length="248" mass="26816">MKQILKLSALAAIGFNWAIAAQAADQAVIPATKAAATKADSAKTADMAKTDMAKTDMAKADTTKSDEPKVSKAVVDAYLKSTFGKAPAEWQAAIEPDETMQICNATRNQPSQEQAEQIMAREIKRVVYPADGKLLGDWKAGAKIANNGHGGQFTDKPTTEHGGNCYACHQIAKEEVSYGTLGTSLTNYGKDRNYAPAEIKQAYTKIYNSQAVVPCSNMPRFGTNKFLSEQQIKDVLAYLFDPDSPVNK</sequence>
<dbReference type="PATRIC" id="fig|1076.23.peg.1807"/>
<comment type="caution">
    <text evidence="7">The sequence shown here is derived from an EMBL/GenBank/DDBJ whole genome shotgun (WGS) entry which is preliminary data.</text>
</comment>
<evidence type="ECO:0000256" key="2">
    <source>
        <dbReference type="ARBA" id="ARBA00022723"/>
    </source>
</evidence>
<feature type="chain" id="PRO_5002319925" description="Cytochrome c domain-containing protein" evidence="5">
    <location>
        <begin position="24"/>
        <end position="248"/>
    </location>
</feature>
<keyword evidence="5" id="KW-0732">Signal</keyword>
<dbReference type="InterPro" id="IPR036909">
    <property type="entry name" value="Cyt_c-like_dom_sf"/>
</dbReference>
<evidence type="ECO:0000313" key="8">
    <source>
        <dbReference type="Proteomes" id="UP000032515"/>
    </source>
</evidence>
<dbReference type="GO" id="GO:0046872">
    <property type="term" value="F:metal ion binding"/>
    <property type="evidence" value="ECO:0007669"/>
    <property type="project" value="UniProtKB-KW"/>
</dbReference>
<dbReference type="Proteomes" id="UP000032515">
    <property type="component" value="Unassembled WGS sequence"/>
</dbReference>
<keyword evidence="2 4" id="KW-0479">Metal-binding</keyword>
<evidence type="ECO:0000256" key="1">
    <source>
        <dbReference type="ARBA" id="ARBA00022617"/>
    </source>
</evidence>
<name>A0A0D7ESJ9_RHOPL</name>
<dbReference type="GO" id="GO:0009055">
    <property type="term" value="F:electron transfer activity"/>
    <property type="evidence" value="ECO:0007669"/>
    <property type="project" value="InterPro"/>
</dbReference>
<dbReference type="NCBIfam" id="TIGR04485">
    <property type="entry name" value="thiosulf_SoxX"/>
    <property type="match status" value="1"/>
</dbReference>
<gene>
    <name evidence="7" type="ORF">OO17_10840</name>
</gene>
<dbReference type="EMBL" id="JXXE01000211">
    <property type="protein sequence ID" value="KIZ43763.1"/>
    <property type="molecule type" value="Genomic_DNA"/>
</dbReference>
<dbReference type="Pfam" id="PF00034">
    <property type="entry name" value="Cytochrom_C"/>
    <property type="match status" value="1"/>
</dbReference>
<dbReference type="InterPro" id="IPR009056">
    <property type="entry name" value="Cyt_c-like_dom"/>
</dbReference>
<evidence type="ECO:0000256" key="5">
    <source>
        <dbReference type="SAM" id="SignalP"/>
    </source>
</evidence>
<dbReference type="AlphaFoldDB" id="A0A0D7ESJ9"/>
<dbReference type="GO" id="GO:0020037">
    <property type="term" value="F:heme binding"/>
    <property type="evidence" value="ECO:0007669"/>
    <property type="project" value="InterPro"/>
</dbReference>
<dbReference type="PROSITE" id="PS51007">
    <property type="entry name" value="CYTC"/>
    <property type="match status" value="1"/>
</dbReference>
<reference evidence="7 8" key="1">
    <citation type="submission" date="2014-11" db="EMBL/GenBank/DDBJ databases">
        <title>Genomics and ecophysiology of heterotrophic nitrogen fixing bacteria isolated from estuarine surface water.</title>
        <authorList>
            <person name="Bentzon-Tilia M."/>
            <person name="Severin I."/>
            <person name="Hansen L.H."/>
            <person name="Riemann L."/>
        </authorList>
    </citation>
    <scope>NUCLEOTIDE SEQUENCE [LARGE SCALE GENOMIC DNA]</scope>
    <source>
        <strain evidence="7 8">BAL398</strain>
    </source>
</reference>
<proteinExistence type="predicted"/>
<dbReference type="SUPFAM" id="SSF46626">
    <property type="entry name" value="Cytochrome c"/>
    <property type="match status" value="1"/>
</dbReference>
<evidence type="ECO:0000256" key="3">
    <source>
        <dbReference type="ARBA" id="ARBA00023004"/>
    </source>
</evidence>
<evidence type="ECO:0000313" key="7">
    <source>
        <dbReference type="EMBL" id="KIZ43763.1"/>
    </source>
</evidence>
<accession>A0A0D7ESJ9</accession>
<protein>
    <recommendedName>
        <fullName evidence="6">Cytochrome c domain-containing protein</fullName>
    </recommendedName>
</protein>
<keyword evidence="3 4" id="KW-0408">Iron</keyword>
<keyword evidence="1 4" id="KW-0349">Heme</keyword>
<dbReference type="InterPro" id="IPR030999">
    <property type="entry name" value="Thiosulf_SoxX"/>
</dbReference>
<organism evidence="7 8">
    <name type="scientific">Rhodopseudomonas palustris</name>
    <dbReference type="NCBI Taxonomy" id="1076"/>
    <lineage>
        <taxon>Bacteria</taxon>
        <taxon>Pseudomonadati</taxon>
        <taxon>Pseudomonadota</taxon>
        <taxon>Alphaproteobacteria</taxon>
        <taxon>Hyphomicrobiales</taxon>
        <taxon>Nitrobacteraceae</taxon>
        <taxon>Rhodopseudomonas</taxon>
    </lineage>
</organism>
<evidence type="ECO:0000256" key="4">
    <source>
        <dbReference type="PROSITE-ProRule" id="PRU00433"/>
    </source>
</evidence>
<feature type="signal peptide" evidence="5">
    <location>
        <begin position="1"/>
        <end position="23"/>
    </location>
</feature>
<feature type="domain" description="Cytochrome c" evidence="6">
    <location>
        <begin position="136"/>
        <end position="243"/>
    </location>
</feature>
<dbReference type="OrthoDB" id="9808312at2"/>
<evidence type="ECO:0000259" key="6">
    <source>
        <dbReference type="PROSITE" id="PS51007"/>
    </source>
</evidence>